<dbReference type="InterPro" id="IPR036864">
    <property type="entry name" value="Zn2-C6_fun-type_DNA-bd_sf"/>
</dbReference>
<dbReference type="Pfam" id="PF08493">
    <property type="entry name" value="AflR"/>
    <property type="match status" value="1"/>
</dbReference>
<organism evidence="8 9">
    <name type="scientific">Fusarium longipes</name>
    <dbReference type="NCBI Taxonomy" id="694270"/>
    <lineage>
        <taxon>Eukaryota</taxon>
        <taxon>Fungi</taxon>
        <taxon>Dikarya</taxon>
        <taxon>Ascomycota</taxon>
        <taxon>Pezizomycotina</taxon>
        <taxon>Sordariomycetes</taxon>
        <taxon>Hypocreomycetidae</taxon>
        <taxon>Hypocreales</taxon>
        <taxon>Nectriaceae</taxon>
        <taxon>Fusarium</taxon>
    </lineage>
</organism>
<keyword evidence="9" id="KW-1185">Reference proteome</keyword>
<evidence type="ECO:0000256" key="3">
    <source>
        <dbReference type="ARBA" id="ARBA00023125"/>
    </source>
</evidence>
<dbReference type="GO" id="GO:0003677">
    <property type="term" value="F:DNA binding"/>
    <property type="evidence" value="ECO:0007669"/>
    <property type="project" value="UniProtKB-KW"/>
</dbReference>
<dbReference type="InterPro" id="IPR001138">
    <property type="entry name" value="Zn2Cys6_DnaBD"/>
</dbReference>
<dbReference type="SUPFAM" id="SSF57701">
    <property type="entry name" value="Zn2/Cys6 DNA-binding domain"/>
    <property type="match status" value="1"/>
</dbReference>
<reference evidence="8 9" key="1">
    <citation type="journal article" date="2018" name="PLoS Pathog.">
        <title>Evolution of structural diversity of trichothecenes, a family of toxins produced by plant pathogenic and entomopathogenic fungi.</title>
        <authorList>
            <person name="Proctor R.H."/>
            <person name="McCormick S.P."/>
            <person name="Kim H.S."/>
            <person name="Cardoza R.E."/>
            <person name="Stanley A.M."/>
            <person name="Lindo L."/>
            <person name="Kelly A."/>
            <person name="Brown D.W."/>
            <person name="Lee T."/>
            <person name="Vaughan M.M."/>
            <person name="Alexander N.J."/>
            <person name="Busman M."/>
            <person name="Gutierrez S."/>
        </authorList>
    </citation>
    <scope>NUCLEOTIDE SEQUENCE [LARGE SCALE GENOMIC DNA]</scope>
    <source>
        <strain evidence="8 9">NRRL 20695</strain>
    </source>
</reference>
<dbReference type="PANTHER" id="PTHR31069">
    <property type="entry name" value="OLEATE-ACTIVATED TRANSCRIPTION FACTOR 1-RELATED"/>
    <property type="match status" value="1"/>
</dbReference>
<dbReference type="AlphaFoldDB" id="A0A395T7J1"/>
<comment type="caution">
    <text evidence="8">The sequence shown here is derived from an EMBL/GenBank/DDBJ whole genome shotgun (WGS) entry which is preliminary data.</text>
</comment>
<dbReference type="CDD" id="cd00067">
    <property type="entry name" value="GAL4"/>
    <property type="match status" value="1"/>
</dbReference>
<dbReference type="SMART" id="SM00066">
    <property type="entry name" value="GAL4"/>
    <property type="match status" value="1"/>
</dbReference>
<dbReference type="GO" id="GO:0000981">
    <property type="term" value="F:DNA-binding transcription factor activity, RNA polymerase II-specific"/>
    <property type="evidence" value="ECO:0007669"/>
    <property type="project" value="InterPro"/>
</dbReference>
<name>A0A395T7J1_9HYPO</name>
<dbReference type="GO" id="GO:0005634">
    <property type="term" value="C:nucleus"/>
    <property type="evidence" value="ECO:0007669"/>
    <property type="project" value="InterPro"/>
</dbReference>
<evidence type="ECO:0000256" key="6">
    <source>
        <dbReference type="SAM" id="MobiDB-lite"/>
    </source>
</evidence>
<dbReference type="Pfam" id="PF00172">
    <property type="entry name" value="Zn_clus"/>
    <property type="match status" value="1"/>
</dbReference>
<dbReference type="InterPro" id="IPR050675">
    <property type="entry name" value="OAF3"/>
</dbReference>
<gene>
    <name evidence="8" type="ORF">FLONG3_1178</name>
</gene>
<proteinExistence type="predicted"/>
<keyword evidence="4" id="KW-0804">Transcription</keyword>
<keyword evidence="2" id="KW-0805">Transcription regulation</keyword>
<feature type="compositionally biased region" description="Polar residues" evidence="6">
    <location>
        <begin position="1"/>
        <end position="14"/>
    </location>
</feature>
<dbReference type="InterPro" id="IPR013700">
    <property type="entry name" value="AflR"/>
</dbReference>
<dbReference type="EMBL" id="PXOG01000025">
    <property type="protein sequence ID" value="RGP80703.1"/>
    <property type="molecule type" value="Genomic_DNA"/>
</dbReference>
<dbReference type="GO" id="GO:0008270">
    <property type="term" value="F:zinc ion binding"/>
    <property type="evidence" value="ECO:0007669"/>
    <property type="project" value="InterPro"/>
</dbReference>
<evidence type="ECO:0000256" key="2">
    <source>
        <dbReference type="ARBA" id="ARBA00023015"/>
    </source>
</evidence>
<dbReference type="PRINTS" id="PR00755">
    <property type="entry name" value="AFLATOXINBRP"/>
</dbReference>
<dbReference type="PROSITE" id="PS50048">
    <property type="entry name" value="ZN2_CY6_FUNGAL_2"/>
    <property type="match status" value="1"/>
</dbReference>
<evidence type="ECO:0000256" key="5">
    <source>
        <dbReference type="ARBA" id="ARBA00023242"/>
    </source>
</evidence>
<evidence type="ECO:0000256" key="1">
    <source>
        <dbReference type="ARBA" id="ARBA00022723"/>
    </source>
</evidence>
<dbReference type="GO" id="GO:0045122">
    <property type="term" value="P:aflatoxin biosynthetic process"/>
    <property type="evidence" value="ECO:0007669"/>
    <property type="project" value="InterPro"/>
</dbReference>
<evidence type="ECO:0000313" key="8">
    <source>
        <dbReference type="EMBL" id="RGP80703.1"/>
    </source>
</evidence>
<keyword evidence="5" id="KW-0539">Nucleus</keyword>
<accession>A0A395T7J1</accession>
<evidence type="ECO:0000256" key="4">
    <source>
        <dbReference type="ARBA" id="ARBA00023163"/>
    </source>
</evidence>
<protein>
    <submittedName>
        <fullName evidence="8">Transcription factor aflr</fullName>
    </submittedName>
</protein>
<dbReference type="PANTHER" id="PTHR31069:SF31">
    <property type="entry name" value="MONODICTYPHENONE CLUSTER TRANSCRIPTION FACTOR-RELATED"/>
    <property type="match status" value="1"/>
</dbReference>
<evidence type="ECO:0000259" key="7">
    <source>
        <dbReference type="PROSITE" id="PS50048"/>
    </source>
</evidence>
<dbReference type="OrthoDB" id="2328572at2759"/>
<feature type="domain" description="Zn(2)-C6 fungal-type" evidence="7">
    <location>
        <begin position="30"/>
        <end position="60"/>
    </location>
</feature>
<keyword evidence="1" id="KW-0479">Metal-binding</keyword>
<feature type="region of interest" description="Disordered" evidence="6">
    <location>
        <begin position="74"/>
        <end position="105"/>
    </location>
</feature>
<dbReference type="PROSITE" id="PS00463">
    <property type="entry name" value="ZN2_CY6_FUNGAL_1"/>
    <property type="match status" value="1"/>
</dbReference>
<sequence>MASANNNRTSSTPRQAMPRKPQKPLKLKASCDFCAMSKVKCDRGQPQCLRCIRNEVVCHYSESRRIGKARRIFGTTGSGSKQHSISTQEPWSQQSVQQGHMMHDTTESPDYPISVDEFDEETMVFMHESNMTSDISTMPSYLDLMKESDRSPNRQNASLDDMDFLTSQFPEFMQGIFEGQALQTMENEGTIHVNPNSQLPLSPSCPPEGHPRVCNGAGTTYKSKKDCMELACMTIKTLHMPAEPCVLSNDDAKNADIFRSIDSTLKASRSARETVGQILACPCACSWNLLYLLVLITRQLIGTYSSLLEHQLSTPTSSLSSASSTKELVTSSTEARSKVFDITMTIGGYVLDGESKMKVITQVIRSQLDDMGGLINSLASRSAETTIEEPAALCWKGLIDSLQRCRERALESAA</sequence>
<dbReference type="Gene3D" id="4.10.240.10">
    <property type="entry name" value="Zn(2)-C6 fungal-type DNA-binding domain"/>
    <property type="match status" value="1"/>
</dbReference>
<feature type="region of interest" description="Disordered" evidence="6">
    <location>
        <begin position="1"/>
        <end position="24"/>
    </location>
</feature>
<feature type="compositionally biased region" description="Polar residues" evidence="6">
    <location>
        <begin position="78"/>
        <end position="98"/>
    </location>
</feature>
<evidence type="ECO:0000313" key="9">
    <source>
        <dbReference type="Proteomes" id="UP000266234"/>
    </source>
</evidence>
<dbReference type="Proteomes" id="UP000266234">
    <property type="component" value="Unassembled WGS sequence"/>
</dbReference>
<keyword evidence="3" id="KW-0238">DNA-binding</keyword>